<evidence type="ECO:0000256" key="1">
    <source>
        <dbReference type="ARBA" id="ARBA00006484"/>
    </source>
</evidence>
<dbReference type="PANTHER" id="PTHR44196">
    <property type="entry name" value="DEHYDROGENASE/REDUCTASE SDR FAMILY MEMBER 7B"/>
    <property type="match status" value="1"/>
</dbReference>
<dbReference type="EMBL" id="JBHSAM010000013">
    <property type="protein sequence ID" value="MFC4098800.1"/>
    <property type="molecule type" value="Genomic_DNA"/>
</dbReference>
<accession>A0ABV8K253</accession>
<evidence type="ECO:0000256" key="3">
    <source>
        <dbReference type="RuleBase" id="RU000363"/>
    </source>
</evidence>
<proteinExistence type="inferred from homology"/>
<organism evidence="4 5">
    <name type="scientific">Paenibacillus xanthanilyticus</name>
    <dbReference type="NCBI Taxonomy" id="1783531"/>
    <lineage>
        <taxon>Bacteria</taxon>
        <taxon>Bacillati</taxon>
        <taxon>Bacillota</taxon>
        <taxon>Bacilli</taxon>
        <taxon>Bacillales</taxon>
        <taxon>Paenibacillaceae</taxon>
        <taxon>Paenibacillus</taxon>
    </lineage>
</organism>
<dbReference type="SUPFAM" id="SSF51735">
    <property type="entry name" value="NAD(P)-binding Rossmann-fold domains"/>
    <property type="match status" value="1"/>
</dbReference>
<gene>
    <name evidence="4" type="ORF">ACFOZ8_03935</name>
</gene>
<dbReference type="Proteomes" id="UP001595715">
    <property type="component" value="Unassembled WGS sequence"/>
</dbReference>
<dbReference type="Pfam" id="PF00106">
    <property type="entry name" value="adh_short"/>
    <property type="match status" value="1"/>
</dbReference>
<dbReference type="InterPro" id="IPR002347">
    <property type="entry name" value="SDR_fam"/>
</dbReference>
<keyword evidence="5" id="KW-1185">Reference proteome</keyword>
<dbReference type="PRINTS" id="PR00081">
    <property type="entry name" value="GDHRDH"/>
</dbReference>
<name>A0ABV8K253_9BACL</name>
<dbReference type="PRINTS" id="PR00080">
    <property type="entry name" value="SDRFAMILY"/>
</dbReference>
<dbReference type="InterPro" id="IPR036291">
    <property type="entry name" value="NAD(P)-bd_dom_sf"/>
</dbReference>
<sequence length="245" mass="26323">MELHGAKVLITGGTSGIGRKTVDLLAKENANVIVVARDQHKLDRLWAEGAIAGAYCCDLADPQAVVLLAEKLAVDHPDLQVLINNAGLQHNVGFDEDASTPQTIREELNTNLLAPLLLIRVLLPTLVKQTQAAIVNVTTGLALVPKTSSAVYCGTKGGLRIFTKALQNQLEGTSIRAIEILPPVVDTPMTAGRGTNKMAPDKVANEIVHAIKGKRDEVFVGKTKLLHWVSRLSPGMARRIMKRLG</sequence>
<reference evidence="5" key="1">
    <citation type="journal article" date="2019" name="Int. J. Syst. Evol. Microbiol.">
        <title>The Global Catalogue of Microorganisms (GCM) 10K type strain sequencing project: providing services to taxonomists for standard genome sequencing and annotation.</title>
        <authorList>
            <consortium name="The Broad Institute Genomics Platform"/>
            <consortium name="The Broad Institute Genome Sequencing Center for Infectious Disease"/>
            <person name="Wu L."/>
            <person name="Ma J."/>
        </authorList>
    </citation>
    <scope>NUCLEOTIDE SEQUENCE [LARGE SCALE GENOMIC DNA]</scope>
    <source>
        <strain evidence="5">IBRC-M 10987</strain>
    </source>
</reference>
<evidence type="ECO:0000313" key="4">
    <source>
        <dbReference type="EMBL" id="MFC4098800.1"/>
    </source>
</evidence>
<comment type="caution">
    <text evidence="4">The sequence shown here is derived from an EMBL/GenBank/DDBJ whole genome shotgun (WGS) entry which is preliminary data.</text>
</comment>
<protein>
    <submittedName>
        <fullName evidence="4">SDR family oxidoreductase</fullName>
    </submittedName>
</protein>
<dbReference type="RefSeq" id="WP_377717503.1">
    <property type="nucleotide sequence ID" value="NZ_JBHSAM010000013.1"/>
</dbReference>
<evidence type="ECO:0000256" key="2">
    <source>
        <dbReference type="ARBA" id="ARBA00023002"/>
    </source>
</evidence>
<dbReference type="PANTHER" id="PTHR44196:SF1">
    <property type="entry name" value="DEHYDROGENASE_REDUCTASE SDR FAMILY MEMBER 7B"/>
    <property type="match status" value="1"/>
</dbReference>
<comment type="similarity">
    <text evidence="1 3">Belongs to the short-chain dehydrogenases/reductases (SDR) family.</text>
</comment>
<dbReference type="Gene3D" id="3.40.50.720">
    <property type="entry name" value="NAD(P)-binding Rossmann-like Domain"/>
    <property type="match status" value="1"/>
</dbReference>
<evidence type="ECO:0000313" key="5">
    <source>
        <dbReference type="Proteomes" id="UP001595715"/>
    </source>
</evidence>
<keyword evidence="2" id="KW-0560">Oxidoreductase</keyword>